<feature type="domain" description="IPT/TIG" evidence="2">
    <location>
        <begin position="1961"/>
        <end position="2059"/>
    </location>
</feature>
<dbReference type="EMBL" id="JWZX01002244">
    <property type="protein sequence ID" value="KOO30347.1"/>
    <property type="molecule type" value="Genomic_DNA"/>
</dbReference>
<dbReference type="GO" id="GO:0017154">
    <property type="term" value="F:semaphorin receptor activity"/>
    <property type="evidence" value="ECO:0007669"/>
    <property type="project" value="InterPro"/>
</dbReference>
<evidence type="ECO:0000259" key="2">
    <source>
        <dbReference type="SMART" id="SM00429"/>
    </source>
</evidence>
<dbReference type="InterPro" id="IPR002909">
    <property type="entry name" value="IPT_dom"/>
</dbReference>
<evidence type="ECO:0000313" key="3">
    <source>
        <dbReference type="EMBL" id="KOO30347.1"/>
    </source>
</evidence>
<dbReference type="OrthoDB" id="124527at2759"/>
<dbReference type="SMART" id="SM00429">
    <property type="entry name" value="IPT"/>
    <property type="match status" value="6"/>
</dbReference>
<dbReference type="CDD" id="cd00603">
    <property type="entry name" value="IPT_PCSR"/>
    <property type="match status" value="1"/>
</dbReference>
<keyword evidence="4" id="KW-1185">Reference proteome</keyword>
<reference evidence="4" key="1">
    <citation type="journal article" date="2015" name="PLoS Genet.">
        <title>Genome Sequence and Transcriptome Analyses of Chrysochromulina tobin: Metabolic Tools for Enhanced Algal Fitness in the Prominent Order Prymnesiales (Haptophyceae).</title>
        <authorList>
            <person name="Hovde B.T."/>
            <person name="Deodato C.R."/>
            <person name="Hunsperger H.M."/>
            <person name="Ryken S.A."/>
            <person name="Yost W."/>
            <person name="Jha R.K."/>
            <person name="Patterson J."/>
            <person name="Monnat R.J. Jr."/>
            <person name="Barlow S.B."/>
            <person name="Starkenburg S.R."/>
            <person name="Cattolico R.A."/>
        </authorList>
    </citation>
    <scope>NUCLEOTIDE SEQUENCE</scope>
    <source>
        <strain evidence="4">CCMP291</strain>
    </source>
</reference>
<feature type="chain" id="PRO_5005602245" description="IPT/TIG domain-containing protein" evidence="1">
    <location>
        <begin position="25"/>
        <end position="2327"/>
    </location>
</feature>
<feature type="domain" description="IPT/TIG" evidence="2">
    <location>
        <begin position="1357"/>
        <end position="1454"/>
    </location>
</feature>
<dbReference type="InterPro" id="IPR031148">
    <property type="entry name" value="Plexin"/>
</dbReference>
<accession>A0A0M0JVH6</accession>
<feature type="domain" description="IPT/TIG" evidence="2">
    <location>
        <begin position="1638"/>
        <end position="1734"/>
    </location>
</feature>
<dbReference type="Pfam" id="PF01833">
    <property type="entry name" value="TIG"/>
    <property type="match status" value="3"/>
</dbReference>
<sequence>MRRLPSPPLLCIVLLLLNACMLRAELVCGYQANVVMLNNVGGILRQGFLVSLTSLNVGFGTSGVSTIDIANPQCIGALIAPSYLDASCYFGPELPCSNIPIPIRGEELSCGSPTLPAEHTIAKFGVLVLGPGGTQPGTLYMTSHLELTFFDTQVPPVLLRLEPPWSDVLDVPQTISVVGANLGPGRGGVLQPVVCAWDNEVPVAGAYFENQQQAGDNESVIECPSPSGVYSPGQYARLRLGLVGRTLSDQLGLWSSGPFTPANGPGVTAHLLPSTGPLAVAAAEAAARLALSGPSAAAVVGAGGHLTSSIGGTSPPPPPPTGAAGGLPLVFFDVRRKIQLTGHDATSEVYGNLSGGARVILTGSNFAPLGDELRCVFDTPNRRVGNETSNISTTNASFIAPTLVMCLSPSYGAIGSRPLYVNSTYNSSLFEGGAERRQTVDFTWYEPDLPPLVRALAPRHAPIHGRPISFVGGGGHWVQREGDRPVGGVLLIGSNFAPTHKLWCAFGMPPAEYSTRRGPWKWMRGVYVNATAVACEVPAGYLGDYPVSASTDDVRYSTVTSNITYYDPDVTAQLTPRQQLAISARQSGFYRLSNAGEFRGEIVPDPTKAVLTFAGSNFAPFDELGMLLCRYGPTPIRRDDANIPSNRTWQSPIDELENVVPATFVNSGRMRCQAPEKPPGTVLPVHLSTYGVHENNFSARVATVTYYDDAPMVPYGGVTQVSRVQPNYGPISGGFVVIAYGTNFAPTGWSADAVGLSSDLACTVRPYHPIRSDGNPWSMVGHLPSALFADYNRVLCNVSQEQLYQDVGDAALGVTLYRSQQMASFFQPGATFTFYDSTRAPSVTDEQRPTFQPGFVDAAYGYVDDPSIVTLTCENVAPTPGLACEFHLSESSAIKGDRPLATTPATFLSATRVRCPVPPGNSLSFRDRATIDMVTVHLNRHERVFNTTLTGEGSLLAPDAGAEPAGTVAVAATYVDASHVRCALTAALWSTGPPLNLTLPPLGDLRVRVAHSADGPWSNSSYLLTLYDSTLPAVLDRLTPTVASTSFASSFGPDVVYLAYADRARPTTLNVSGSNFAPTGGGQLVCQFTAEDGPHARVPASVNASYVSSQLVRCVAPAHNASGEGAAGTYVAVRVSHSGADNEVALSRVALPLLYMDTSMPPIVSTVSPNYGPVHDPTRVALTGWNLAPTEAALRCRFGAAPFTRAQWRGDATVECIVPPASYQFVLAEAAARAAQAAGDDASSVDVSDIDARRGIGEVVARLSIAGGANASVNNDTSTWFIYYDPLVPPQISMIITPERLGESEVPMSGSYGGELVRLLGTNIAPTADGGYAFGTAAGGQWSVGGMPIGYVNAVSAPELGTITPIFGPVDGGTLLNIYGANFATVREFACIVTFGGEAAGAPPARVPATFVNGSYARCRTPPVPAGATGHDAMLRVRLFDGGPQSAPLRFTYYEPREPPRLIYASAYAADWAAGGSEQQHAAGAAPGVLELHGANFAPTAADLSCLFVDEAAGALDGGTVLEDAAAGAGLDAAGLDDAAGLEGFEGSGVNVTRMGSGIVHGVGPPLPPARAGYRMATAAEFLTATLIRCRLPPCANRTSGGPSCRGTLRLRVSHAGDALDAWSRDFFHFTLYDATRAPTLLSVAPESIPGIGTFANVQLASNITLRGHNFAPTGNALRCRFGEGGAQTLATFYHAQLVRCSTPTVPPTLNGTMNGTLSGGAAIASNSSGFGGTVLIGTVEVAVTHSAGARWSSEANPNVTFYDGERSPVINSIEPVVAGEMHALAYAALPIVMTIRGSNLAPIEPYNCTHLGRSVAALWHSATLLTCEIPPAPVGSFAPIGVLSHGRHSLSAQFLTHYDPQAAPTLSGTISPAWGGLTADLSFAYIMQGINFAPTGQLRCRYGFGAEGDTNAIFVSPTTIACGKPAFAAPMDVPVIVSHDGGSSFSAAAARFTFRDEDASPRISSFAPRFGTALGGTRLHVSGANFAPHPDLYCAVGGQRTLATFDSSHLVRCVAPPSVSDQGSEDVNVTVHLGSGAADDDDVNSTSRALAPMLFTYYMPERGAHIADCVLHTNATFTSAHSVRCAAPRWPYALVGDYTVRLALDVTNGFGESEAAYDMSGGPVEQEHGARLTLYYGHLPARLDTIAPLYAQPSGGTIVTVRGSNLAPTPALECNFTHVHEGGNGGDAAYTTVSVPGAFVSFEEVHCVVPPATALNAPEAMGEVHVAVSVDSGRSSSSTLALRYTPLLISRIEPEAGPTIGGTAVTLYGVGMRDVRRCRFGGDRSPFDPLLHYAVTPLLTSDEIVVVPEPGPPARLSRSQPLIRIP</sequence>
<dbReference type="Proteomes" id="UP000037460">
    <property type="component" value="Unassembled WGS sequence"/>
</dbReference>
<feature type="domain" description="IPT/TIG" evidence="2">
    <location>
        <begin position="1161"/>
        <end position="1248"/>
    </location>
</feature>
<evidence type="ECO:0000313" key="4">
    <source>
        <dbReference type="Proteomes" id="UP000037460"/>
    </source>
</evidence>
<dbReference type="SUPFAM" id="SSF81296">
    <property type="entry name" value="E set domains"/>
    <property type="match status" value="3"/>
</dbReference>
<dbReference type="PANTHER" id="PTHR22625:SF70">
    <property type="entry name" value="PLEXIN A, ISOFORM A"/>
    <property type="match status" value="1"/>
</dbReference>
<dbReference type="CDD" id="cd00102">
    <property type="entry name" value="IPT"/>
    <property type="match status" value="4"/>
</dbReference>
<dbReference type="InterPro" id="IPR014756">
    <property type="entry name" value="Ig_E-set"/>
</dbReference>
<dbReference type="InterPro" id="IPR013783">
    <property type="entry name" value="Ig-like_fold"/>
</dbReference>
<feature type="domain" description="IPT/TIG" evidence="2">
    <location>
        <begin position="2141"/>
        <end position="2246"/>
    </location>
</feature>
<name>A0A0M0JVH6_9EUKA</name>
<dbReference type="Gene3D" id="2.60.40.10">
    <property type="entry name" value="Immunoglobulins"/>
    <property type="match status" value="9"/>
</dbReference>
<keyword evidence="1" id="KW-0732">Signal</keyword>
<protein>
    <recommendedName>
        <fullName evidence="2">IPT/TIG domain-containing protein</fullName>
    </recommendedName>
</protein>
<comment type="caution">
    <text evidence="3">The sequence shown here is derived from an EMBL/GenBank/DDBJ whole genome shotgun (WGS) entry which is preliminary data.</text>
</comment>
<proteinExistence type="predicted"/>
<gene>
    <name evidence="3" type="ORF">Ctob_006287</name>
</gene>
<feature type="signal peptide" evidence="1">
    <location>
        <begin position="1"/>
        <end position="24"/>
    </location>
</feature>
<evidence type="ECO:0000256" key="1">
    <source>
        <dbReference type="SAM" id="SignalP"/>
    </source>
</evidence>
<feature type="domain" description="IPT/TIG" evidence="2">
    <location>
        <begin position="718"/>
        <end position="835"/>
    </location>
</feature>
<organism evidence="3 4">
    <name type="scientific">Chrysochromulina tobinii</name>
    <dbReference type="NCBI Taxonomy" id="1460289"/>
    <lineage>
        <taxon>Eukaryota</taxon>
        <taxon>Haptista</taxon>
        <taxon>Haptophyta</taxon>
        <taxon>Prymnesiophyceae</taxon>
        <taxon>Prymnesiales</taxon>
        <taxon>Chrysochromulinaceae</taxon>
        <taxon>Chrysochromulina</taxon>
    </lineage>
</organism>
<dbReference type="PANTHER" id="PTHR22625">
    <property type="entry name" value="PLEXIN"/>
    <property type="match status" value="1"/>
</dbReference>